<protein>
    <recommendedName>
        <fullName evidence="2 6">Adenylyl-sulfate kinase</fullName>
        <ecNumber evidence="2 6">2.7.1.25</ecNumber>
    </recommendedName>
    <alternativeName>
        <fullName evidence="6">APS kinase</fullName>
    </alternativeName>
    <alternativeName>
        <fullName evidence="6">ATP adenosine-5'-phosphosulfate 3'-phosphotransferase</fullName>
    </alternativeName>
    <alternativeName>
        <fullName evidence="6">Adenosine-5'-phosphosulfate kinase</fullName>
    </alternativeName>
</protein>
<keyword evidence="5 6" id="KW-0067">ATP-binding</keyword>
<dbReference type="UniPathway" id="UPA00140">
    <property type="reaction ID" value="UER00205"/>
</dbReference>
<dbReference type="GO" id="GO:0019379">
    <property type="term" value="P:sulfate assimilation, phosphoadenylyl sulfate reduction by phosphoadenylyl-sulfate reductase (thioredoxin)"/>
    <property type="evidence" value="ECO:0007669"/>
    <property type="project" value="TreeGrafter"/>
</dbReference>
<evidence type="ECO:0000313" key="10">
    <source>
        <dbReference type="Proteomes" id="UP000034852"/>
    </source>
</evidence>
<dbReference type="PANTHER" id="PTHR42700:SF1">
    <property type="entry name" value="SULFATE ADENYLYLTRANSFERASE"/>
    <property type="match status" value="1"/>
</dbReference>
<dbReference type="GO" id="GO:0010134">
    <property type="term" value="P:sulfate assimilation via adenylyl sulfate reduction"/>
    <property type="evidence" value="ECO:0007669"/>
    <property type="project" value="TreeGrafter"/>
</dbReference>
<dbReference type="InterPro" id="IPR002891">
    <property type="entry name" value="APS"/>
</dbReference>
<accession>A0A0G0JG13</accession>
<dbReference type="InterPro" id="IPR050512">
    <property type="entry name" value="Sulf_AdTrans/APS_kinase"/>
</dbReference>
<dbReference type="PATRIC" id="fig|1619087.5.peg.254"/>
<dbReference type="Pfam" id="PF01583">
    <property type="entry name" value="APS_kinase"/>
    <property type="match status" value="1"/>
</dbReference>
<dbReference type="HAMAP" id="MF_00065">
    <property type="entry name" value="Adenylyl_sulf_kinase"/>
    <property type="match status" value="1"/>
</dbReference>
<dbReference type="CDD" id="cd02027">
    <property type="entry name" value="APSK"/>
    <property type="match status" value="1"/>
</dbReference>
<dbReference type="NCBIfam" id="NF004041">
    <property type="entry name" value="PRK05541.1"/>
    <property type="match status" value="1"/>
</dbReference>
<keyword evidence="4 6" id="KW-0547">Nucleotide-binding</keyword>
<feature type="active site" description="Phosphoserine intermediate" evidence="6">
    <location>
        <position position="91"/>
    </location>
</feature>
<feature type="domain" description="APS kinase" evidence="8">
    <location>
        <begin position="10"/>
        <end position="156"/>
    </location>
</feature>
<evidence type="ECO:0000259" key="8">
    <source>
        <dbReference type="Pfam" id="PF01583"/>
    </source>
</evidence>
<dbReference type="SUPFAM" id="SSF52540">
    <property type="entry name" value="P-loop containing nucleoside triphosphate hydrolases"/>
    <property type="match status" value="1"/>
</dbReference>
<dbReference type="InterPro" id="IPR027417">
    <property type="entry name" value="P-loop_NTPase"/>
</dbReference>
<dbReference type="AlphaFoldDB" id="A0A0G0JG13"/>
<dbReference type="NCBIfam" id="TIGR00455">
    <property type="entry name" value="apsK"/>
    <property type="match status" value="1"/>
</dbReference>
<dbReference type="PANTHER" id="PTHR42700">
    <property type="entry name" value="SULFATE ADENYLYLTRANSFERASE"/>
    <property type="match status" value="1"/>
</dbReference>
<comment type="caution">
    <text evidence="9">The sequence shown here is derived from an EMBL/GenBank/DDBJ whole genome shotgun (WGS) entry which is preliminary data.</text>
</comment>
<comment type="pathway">
    <text evidence="6 7">Sulfur metabolism; hydrogen sulfide biosynthesis; sulfite from sulfate: step 2/3.</text>
</comment>
<dbReference type="Proteomes" id="UP000034852">
    <property type="component" value="Unassembled WGS sequence"/>
</dbReference>
<feature type="binding site" evidence="6">
    <location>
        <begin position="17"/>
        <end position="24"/>
    </location>
    <ligand>
        <name>ATP</name>
        <dbReference type="ChEBI" id="CHEBI:30616"/>
    </ligand>
</feature>
<dbReference type="InterPro" id="IPR059117">
    <property type="entry name" value="APS_kinase_dom"/>
</dbReference>
<evidence type="ECO:0000256" key="6">
    <source>
        <dbReference type="HAMAP-Rule" id="MF_00065"/>
    </source>
</evidence>
<evidence type="ECO:0000256" key="1">
    <source>
        <dbReference type="ARBA" id="ARBA00001823"/>
    </source>
</evidence>
<proteinExistence type="inferred from homology"/>
<dbReference type="EC" id="2.7.1.25" evidence="2 6"/>
<dbReference type="GO" id="GO:0004020">
    <property type="term" value="F:adenylylsulfate kinase activity"/>
    <property type="evidence" value="ECO:0007669"/>
    <property type="project" value="UniProtKB-UniRule"/>
</dbReference>
<evidence type="ECO:0000313" key="9">
    <source>
        <dbReference type="EMBL" id="KKQ35709.1"/>
    </source>
</evidence>
<dbReference type="NCBIfam" id="NF003013">
    <property type="entry name" value="PRK03846.1"/>
    <property type="match status" value="1"/>
</dbReference>
<comment type="function">
    <text evidence="6 7">Catalyzes the synthesis of activated sulfate.</text>
</comment>
<reference evidence="9 10" key="1">
    <citation type="journal article" date="2015" name="Nature">
        <title>rRNA introns, odd ribosomes, and small enigmatic genomes across a large radiation of phyla.</title>
        <authorList>
            <person name="Brown C.T."/>
            <person name="Hug L.A."/>
            <person name="Thomas B.C."/>
            <person name="Sharon I."/>
            <person name="Castelle C.J."/>
            <person name="Singh A."/>
            <person name="Wilkins M.J."/>
            <person name="Williams K.H."/>
            <person name="Banfield J.F."/>
        </authorList>
    </citation>
    <scope>NUCLEOTIDE SEQUENCE [LARGE SCALE GENOMIC DNA]</scope>
</reference>
<dbReference type="GO" id="GO:0004781">
    <property type="term" value="F:sulfate adenylyltransferase (ATP) activity"/>
    <property type="evidence" value="ECO:0007669"/>
    <property type="project" value="TreeGrafter"/>
</dbReference>
<evidence type="ECO:0000256" key="5">
    <source>
        <dbReference type="ARBA" id="ARBA00022840"/>
    </source>
</evidence>
<evidence type="ECO:0000256" key="2">
    <source>
        <dbReference type="ARBA" id="ARBA00012121"/>
    </source>
</evidence>
<evidence type="ECO:0000256" key="7">
    <source>
        <dbReference type="RuleBase" id="RU004347"/>
    </source>
</evidence>
<comment type="catalytic activity">
    <reaction evidence="1 6 7">
        <text>adenosine 5'-phosphosulfate + ATP = 3'-phosphoadenylyl sulfate + ADP + H(+)</text>
        <dbReference type="Rhea" id="RHEA:24152"/>
        <dbReference type="ChEBI" id="CHEBI:15378"/>
        <dbReference type="ChEBI" id="CHEBI:30616"/>
        <dbReference type="ChEBI" id="CHEBI:58243"/>
        <dbReference type="ChEBI" id="CHEBI:58339"/>
        <dbReference type="ChEBI" id="CHEBI:456216"/>
        <dbReference type="EC" id="2.7.1.25"/>
    </reaction>
</comment>
<dbReference type="EMBL" id="LBTH01000017">
    <property type="protein sequence ID" value="KKQ35709.1"/>
    <property type="molecule type" value="Genomic_DNA"/>
</dbReference>
<dbReference type="GO" id="GO:0005524">
    <property type="term" value="F:ATP binding"/>
    <property type="evidence" value="ECO:0007669"/>
    <property type="project" value="UniProtKB-UniRule"/>
</dbReference>
<sequence length="181" mass="20790">MKREFKINKPFCLWFTGLPSSGKTTLAKAFKENLEKKGAQIVHLDGDILRKGLCSDLGFSKKDREENNRRVIFVAQLLAKNKIPVVVSFISPYKKIRDFAKKTIPNTLVTYIKCPIKECQKRDVKGLYEKAARGEIENMTGVNDPYEEPTDYDIMIQTDIMSVKEGVSYILKYLKNNNYIV</sequence>
<evidence type="ECO:0000256" key="4">
    <source>
        <dbReference type="ARBA" id="ARBA00022741"/>
    </source>
</evidence>
<dbReference type="GO" id="GO:0070814">
    <property type="term" value="P:hydrogen sulfide biosynthetic process"/>
    <property type="evidence" value="ECO:0007669"/>
    <property type="project" value="UniProtKB-UniRule"/>
</dbReference>
<gene>
    <name evidence="6" type="primary">cysC</name>
    <name evidence="9" type="ORF">US52_C0017G0006</name>
</gene>
<evidence type="ECO:0000256" key="3">
    <source>
        <dbReference type="ARBA" id="ARBA00022679"/>
    </source>
</evidence>
<keyword evidence="6" id="KW-0597">Phosphoprotein</keyword>
<keyword evidence="3 6" id="KW-0808">Transferase</keyword>
<keyword evidence="6 7" id="KW-0418">Kinase</keyword>
<comment type="similarity">
    <text evidence="6 7">Belongs to the APS kinase family.</text>
</comment>
<dbReference type="GO" id="GO:0005737">
    <property type="term" value="C:cytoplasm"/>
    <property type="evidence" value="ECO:0007669"/>
    <property type="project" value="TreeGrafter"/>
</dbReference>
<name>A0A0G0JG13_9BACT</name>
<dbReference type="Gene3D" id="3.40.50.300">
    <property type="entry name" value="P-loop containing nucleotide triphosphate hydrolases"/>
    <property type="match status" value="1"/>
</dbReference>
<organism evidence="9 10">
    <name type="scientific">candidate division WS6 bacterium GW2011_GWA2_37_6</name>
    <dbReference type="NCBI Taxonomy" id="1619087"/>
    <lineage>
        <taxon>Bacteria</taxon>
        <taxon>Candidatus Dojkabacteria</taxon>
    </lineage>
</organism>